<dbReference type="PROSITE" id="PS51278">
    <property type="entry name" value="GATASE_TYPE_2"/>
    <property type="match status" value="1"/>
</dbReference>
<dbReference type="Pfam" id="PF00310">
    <property type="entry name" value="GATase_2"/>
    <property type="match status" value="1"/>
</dbReference>
<evidence type="ECO:0000313" key="2">
    <source>
        <dbReference type="EMBL" id="TQS81564.1"/>
    </source>
</evidence>
<sequence length="415" mass="46509">MDGMAEMVGKLEGSMNYIDGSDEEIYDFPELPSYGAARPPGLTSIMGGCGIAGCIDVHGGKIRGDKIAKMLSIMSERENGLGSGYVAYGIFPDHKDDYCLQFFFDDEESMSAVEEYLKSHGEITKDERVYTIEHSDVRMPHPIVWRYFFIPNTTLKSADPDQCIVDLVMKINSSIPGAFCISSGKNMAVFKGNGFSYQIAEYYDLSRYEAQMWCSHSRFPTNTPGWWAGTHPICLLDWSVCHNGEITSYGVNRKFVEMNGYKCTLLTDSEVITYIWDILVRKHGLPLQVAAFAMAPAYYDDIALMSDHDKQIAQQLRITYKEAFLNGPFSILVGKTCPEITMLAMADRKKLRPLIIGHNESDGLVYAASEECAIRNVDENVRTWVTNPGNPMIARVGEGIIRYGTERHFEGISNE</sequence>
<comment type="caution">
    <text evidence="2">The sequence shown here is derived from an EMBL/GenBank/DDBJ whole genome shotgun (WGS) entry which is preliminary data.</text>
</comment>
<protein>
    <recommendedName>
        <fullName evidence="1">Glutamine amidotransferase type-2 domain-containing protein</fullName>
    </recommendedName>
</protein>
<dbReference type="AlphaFoldDB" id="A0A8J8TE37"/>
<proteinExistence type="predicted"/>
<evidence type="ECO:0000313" key="3">
    <source>
        <dbReference type="Proteomes" id="UP000752814"/>
    </source>
</evidence>
<feature type="domain" description="Glutamine amidotransferase type-2" evidence="1">
    <location>
        <begin position="49"/>
        <end position="397"/>
    </location>
</feature>
<dbReference type="SUPFAM" id="SSF56235">
    <property type="entry name" value="N-terminal nucleophile aminohydrolases (Ntn hydrolases)"/>
    <property type="match status" value="1"/>
</dbReference>
<dbReference type="InterPro" id="IPR029055">
    <property type="entry name" value="Ntn_hydrolases_N"/>
</dbReference>
<dbReference type="Gene3D" id="3.60.20.10">
    <property type="entry name" value="Glutamine Phosphoribosylpyrophosphate, subunit 1, domain 1"/>
    <property type="match status" value="1"/>
</dbReference>
<name>A0A8J8TE37_9ARCH</name>
<dbReference type="Proteomes" id="UP000752814">
    <property type="component" value="Unassembled WGS sequence"/>
</dbReference>
<organism evidence="2 3">
    <name type="scientific">Candidatus Methanomassiliicoccus intestinalis</name>
    <dbReference type="NCBI Taxonomy" id="1406512"/>
    <lineage>
        <taxon>Archaea</taxon>
        <taxon>Methanobacteriati</taxon>
        <taxon>Thermoplasmatota</taxon>
        <taxon>Thermoplasmata</taxon>
        <taxon>Methanomassiliicoccales</taxon>
        <taxon>Methanomassiliicoccaceae</taxon>
        <taxon>Methanomassiliicoccus</taxon>
    </lineage>
</organism>
<dbReference type="InterPro" id="IPR017932">
    <property type="entry name" value="GATase_2_dom"/>
</dbReference>
<dbReference type="EMBL" id="LVVT01000022">
    <property type="protein sequence ID" value="TQS81564.1"/>
    <property type="molecule type" value="Genomic_DNA"/>
</dbReference>
<evidence type="ECO:0000259" key="1">
    <source>
        <dbReference type="PROSITE" id="PS51278"/>
    </source>
</evidence>
<gene>
    <name evidence="2" type="ORF">A3207_03950</name>
</gene>
<reference evidence="2" key="1">
    <citation type="submission" date="2016-03" db="EMBL/GenBank/DDBJ databases">
        <authorList>
            <person name="Borrel G."/>
            <person name="Mccann A."/>
            <person name="O'Toole P.W."/>
        </authorList>
    </citation>
    <scope>NUCLEOTIDE SEQUENCE</scope>
    <source>
        <strain evidence="2">183</strain>
    </source>
</reference>
<accession>A0A8J8TE37</accession>